<sequence>MLKTQSSAVDGEERARAKESDFGAVGVDVAAGPLFLDTRSIPLVRGTCRSFWACYEEPLKCKVGKVDEVQLSIPDCDRITEDEDTCLHHHRYDLAVWVAVWFGCYFGKFWYCCWPGRLPYVSDVTSCRLVGDAVELGAATCRSALAVPVCASS</sequence>
<name>A0A0B2WXU8_METAS</name>
<protein>
    <submittedName>
        <fullName evidence="1">Uncharacterized protein</fullName>
    </submittedName>
</protein>
<organism evidence="1 2">
    <name type="scientific">Metarhizium album (strain ARSEF 1941)</name>
    <dbReference type="NCBI Taxonomy" id="1081103"/>
    <lineage>
        <taxon>Eukaryota</taxon>
        <taxon>Fungi</taxon>
        <taxon>Dikarya</taxon>
        <taxon>Ascomycota</taxon>
        <taxon>Pezizomycotina</taxon>
        <taxon>Sordariomycetes</taxon>
        <taxon>Hypocreomycetidae</taxon>
        <taxon>Hypocreales</taxon>
        <taxon>Clavicipitaceae</taxon>
        <taxon>Metarhizium</taxon>
    </lineage>
</organism>
<reference evidence="1 2" key="1">
    <citation type="journal article" date="2014" name="Proc. Natl. Acad. Sci. U.S.A.">
        <title>Trajectory and genomic determinants of fungal-pathogen speciation and host adaptation.</title>
        <authorList>
            <person name="Hu X."/>
            <person name="Xiao G."/>
            <person name="Zheng P."/>
            <person name="Shang Y."/>
            <person name="Su Y."/>
            <person name="Zhang X."/>
            <person name="Liu X."/>
            <person name="Zhan S."/>
            <person name="St Leger R.J."/>
            <person name="Wang C."/>
        </authorList>
    </citation>
    <scope>NUCLEOTIDE SEQUENCE [LARGE SCALE GENOMIC DNA]</scope>
    <source>
        <strain evidence="1 2">ARSEF 1941</strain>
    </source>
</reference>
<dbReference type="RefSeq" id="XP_040679475.1">
    <property type="nucleotide sequence ID" value="XM_040822332.1"/>
</dbReference>
<dbReference type="Proteomes" id="UP000030816">
    <property type="component" value="Unassembled WGS sequence"/>
</dbReference>
<proteinExistence type="predicted"/>
<dbReference type="EMBL" id="AZHE01000007">
    <property type="protein sequence ID" value="KHN98409.1"/>
    <property type="molecule type" value="Genomic_DNA"/>
</dbReference>
<dbReference type="GeneID" id="63737988"/>
<accession>A0A0B2WXU8</accession>
<keyword evidence="2" id="KW-1185">Reference proteome</keyword>
<dbReference type="AlphaFoldDB" id="A0A0B2WXU8"/>
<evidence type="ECO:0000313" key="2">
    <source>
        <dbReference type="Proteomes" id="UP000030816"/>
    </source>
</evidence>
<gene>
    <name evidence="1" type="ORF">MAM_03533</name>
</gene>
<evidence type="ECO:0000313" key="1">
    <source>
        <dbReference type="EMBL" id="KHN98409.1"/>
    </source>
</evidence>
<dbReference type="HOGENOM" id="CLU_1713694_0_0_1"/>
<comment type="caution">
    <text evidence="1">The sequence shown here is derived from an EMBL/GenBank/DDBJ whole genome shotgun (WGS) entry which is preliminary data.</text>
</comment>